<dbReference type="NCBIfam" id="NF003765">
    <property type="entry name" value="PRK05359.1"/>
    <property type="match status" value="1"/>
</dbReference>
<dbReference type="OrthoDB" id="270189at2759"/>
<evidence type="ECO:0000259" key="5">
    <source>
        <dbReference type="SMART" id="SM00479"/>
    </source>
</evidence>
<protein>
    <submittedName>
        <fullName evidence="6">Oligoribonuclease, mitochondrial</fullName>
    </submittedName>
</protein>
<evidence type="ECO:0000313" key="7">
    <source>
        <dbReference type="Proteomes" id="UP000225706"/>
    </source>
</evidence>
<dbReference type="PANTHER" id="PTHR11046">
    <property type="entry name" value="OLIGORIBONUCLEASE, MITOCHONDRIAL"/>
    <property type="match status" value="1"/>
</dbReference>
<dbReference type="Pfam" id="PF00929">
    <property type="entry name" value="RNase_T"/>
    <property type="match status" value="1"/>
</dbReference>
<keyword evidence="3" id="KW-0378">Hydrolase</keyword>
<evidence type="ECO:0000256" key="3">
    <source>
        <dbReference type="ARBA" id="ARBA00022801"/>
    </source>
</evidence>
<dbReference type="InterPro" id="IPR013520">
    <property type="entry name" value="Ribonucl_H"/>
</dbReference>
<dbReference type="STRING" id="50429.A0A2B4SBQ0"/>
<proteinExistence type="inferred from homology"/>
<evidence type="ECO:0000256" key="2">
    <source>
        <dbReference type="ARBA" id="ARBA00022722"/>
    </source>
</evidence>
<dbReference type="InterPro" id="IPR012337">
    <property type="entry name" value="RNaseH-like_sf"/>
</dbReference>
<dbReference type="GO" id="GO:0000175">
    <property type="term" value="F:3'-5'-RNA exonuclease activity"/>
    <property type="evidence" value="ECO:0007669"/>
    <property type="project" value="InterPro"/>
</dbReference>
<organism evidence="6 7">
    <name type="scientific">Stylophora pistillata</name>
    <name type="common">Smooth cauliflower coral</name>
    <dbReference type="NCBI Taxonomy" id="50429"/>
    <lineage>
        <taxon>Eukaryota</taxon>
        <taxon>Metazoa</taxon>
        <taxon>Cnidaria</taxon>
        <taxon>Anthozoa</taxon>
        <taxon>Hexacorallia</taxon>
        <taxon>Scleractinia</taxon>
        <taxon>Astrocoeniina</taxon>
        <taxon>Pocilloporidae</taxon>
        <taxon>Stylophora</taxon>
    </lineage>
</organism>
<dbReference type="PANTHER" id="PTHR11046:SF0">
    <property type="entry name" value="OLIGORIBONUCLEASE, MITOCHONDRIAL"/>
    <property type="match status" value="1"/>
</dbReference>
<comment type="caution">
    <text evidence="6">The sequence shown here is derived from an EMBL/GenBank/DDBJ whole genome shotgun (WGS) entry which is preliminary data.</text>
</comment>
<dbReference type="Proteomes" id="UP000225706">
    <property type="component" value="Unassembled WGS sequence"/>
</dbReference>
<dbReference type="SMART" id="SM00479">
    <property type="entry name" value="EXOIII"/>
    <property type="match status" value="1"/>
</dbReference>
<name>A0A2B4SBQ0_STYPI</name>
<dbReference type="CDD" id="cd06135">
    <property type="entry name" value="Orn"/>
    <property type="match status" value="1"/>
</dbReference>
<keyword evidence="7" id="KW-1185">Reference proteome</keyword>
<accession>A0A2B4SBQ0</accession>
<dbReference type="InterPro" id="IPR036397">
    <property type="entry name" value="RNaseH_sf"/>
</dbReference>
<evidence type="ECO:0000256" key="4">
    <source>
        <dbReference type="ARBA" id="ARBA00022839"/>
    </source>
</evidence>
<dbReference type="GO" id="GO:0003676">
    <property type="term" value="F:nucleic acid binding"/>
    <property type="evidence" value="ECO:0007669"/>
    <property type="project" value="InterPro"/>
</dbReference>
<gene>
    <name evidence="6" type="primary">REXO2</name>
    <name evidence="6" type="ORF">AWC38_SpisGene9478</name>
</gene>
<comment type="similarity">
    <text evidence="1">Belongs to the oligoribonuclease family.</text>
</comment>
<evidence type="ECO:0000256" key="1">
    <source>
        <dbReference type="ARBA" id="ARBA00009921"/>
    </source>
</evidence>
<dbReference type="EMBL" id="LSMT01000140">
    <property type="protein sequence ID" value="PFX25875.1"/>
    <property type="molecule type" value="Genomic_DNA"/>
</dbReference>
<keyword evidence="4" id="KW-0269">Exonuclease</keyword>
<dbReference type="SUPFAM" id="SSF53098">
    <property type="entry name" value="Ribonuclease H-like"/>
    <property type="match status" value="1"/>
</dbReference>
<dbReference type="AlphaFoldDB" id="A0A2B4SBQ0"/>
<reference evidence="7" key="1">
    <citation type="journal article" date="2017" name="bioRxiv">
        <title>Comparative analysis of the genomes of Stylophora pistillata and Acropora digitifera provides evidence for extensive differences between species of corals.</title>
        <authorList>
            <person name="Voolstra C.R."/>
            <person name="Li Y."/>
            <person name="Liew Y.J."/>
            <person name="Baumgarten S."/>
            <person name="Zoccola D."/>
            <person name="Flot J.-F."/>
            <person name="Tambutte S."/>
            <person name="Allemand D."/>
            <person name="Aranda M."/>
        </authorList>
    </citation>
    <scope>NUCLEOTIDE SEQUENCE [LARGE SCALE GENOMIC DNA]</scope>
</reference>
<dbReference type="InterPro" id="IPR022894">
    <property type="entry name" value="Oligoribonuclease"/>
</dbReference>
<keyword evidence="2" id="KW-0540">Nuclease</keyword>
<sequence length="214" mass="24870">MNFPLITSRTVFRSVLGRSCHLIKLLSRKIATSMTMESRRLVWVDLEMTGLDIDKCHIIEMACLITDENLNIVAEAPDLVIHQPNSVLEAMDKWCVKHHGESGLTAAVKASKISLSEAEKTFLEFVKQYTQPKQCQLAGNSVHADKKFLDKYMPQFMDHLHYRIVDVSTVKELCRRWYPEVYKQVPQKKENHRALDDIKESIVELQFYKKMIFK</sequence>
<evidence type="ECO:0000313" key="6">
    <source>
        <dbReference type="EMBL" id="PFX25875.1"/>
    </source>
</evidence>
<dbReference type="FunFam" id="3.30.420.10:FF:000003">
    <property type="entry name" value="Oligoribonuclease"/>
    <property type="match status" value="1"/>
</dbReference>
<dbReference type="GO" id="GO:0005739">
    <property type="term" value="C:mitochondrion"/>
    <property type="evidence" value="ECO:0007669"/>
    <property type="project" value="TreeGrafter"/>
</dbReference>
<dbReference type="Gene3D" id="3.30.420.10">
    <property type="entry name" value="Ribonuclease H-like superfamily/Ribonuclease H"/>
    <property type="match status" value="1"/>
</dbReference>
<feature type="domain" description="Exonuclease" evidence="5">
    <location>
        <begin position="40"/>
        <end position="214"/>
    </location>
</feature>